<feature type="non-terminal residue" evidence="1">
    <location>
        <position position="1"/>
    </location>
</feature>
<organism evidence="1 2">
    <name type="scientific">Dentiscutata erythropus</name>
    <dbReference type="NCBI Taxonomy" id="1348616"/>
    <lineage>
        <taxon>Eukaryota</taxon>
        <taxon>Fungi</taxon>
        <taxon>Fungi incertae sedis</taxon>
        <taxon>Mucoromycota</taxon>
        <taxon>Glomeromycotina</taxon>
        <taxon>Glomeromycetes</taxon>
        <taxon>Diversisporales</taxon>
        <taxon>Gigasporaceae</taxon>
        <taxon>Dentiscutata</taxon>
    </lineage>
</organism>
<dbReference type="AlphaFoldDB" id="A0A9N9P7N0"/>
<gene>
    <name evidence="1" type="ORF">DERYTH_LOCUS21452</name>
</gene>
<sequence length="70" mass="8443">RGELMLSPYTMWKIKLEPTDKADFSELNKYKKEVDLELVGRGKYIRDRKGSDDLNLMVEDYYKEYKIDIF</sequence>
<dbReference type="Proteomes" id="UP000789405">
    <property type="component" value="Unassembled WGS sequence"/>
</dbReference>
<reference evidence="1" key="1">
    <citation type="submission" date="2021-06" db="EMBL/GenBank/DDBJ databases">
        <authorList>
            <person name="Kallberg Y."/>
            <person name="Tangrot J."/>
            <person name="Rosling A."/>
        </authorList>
    </citation>
    <scope>NUCLEOTIDE SEQUENCE</scope>
    <source>
        <strain evidence="1">MA453B</strain>
    </source>
</reference>
<dbReference type="OrthoDB" id="2424457at2759"/>
<name>A0A9N9P7N0_9GLOM</name>
<comment type="caution">
    <text evidence="1">The sequence shown here is derived from an EMBL/GenBank/DDBJ whole genome shotgun (WGS) entry which is preliminary data.</text>
</comment>
<protein>
    <submittedName>
        <fullName evidence="1">24257_t:CDS:1</fullName>
    </submittedName>
</protein>
<evidence type="ECO:0000313" key="1">
    <source>
        <dbReference type="EMBL" id="CAG8791116.1"/>
    </source>
</evidence>
<keyword evidence="2" id="KW-1185">Reference proteome</keyword>
<dbReference type="EMBL" id="CAJVPY010027394">
    <property type="protein sequence ID" value="CAG8791116.1"/>
    <property type="molecule type" value="Genomic_DNA"/>
</dbReference>
<evidence type="ECO:0000313" key="2">
    <source>
        <dbReference type="Proteomes" id="UP000789405"/>
    </source>
</evidence>
<proteinExistence type="predicted"/>
<accession>A0A9N9P7N0</accession>